<feature type="domain" description="HTH La-type RNA-binding" evidence="7">
    <location>
        <begin position="2"/>
        <end position="104"/>
    </location>
</feature>
<dbReference type="Pfam" id="PF05383">
    <property type="entry name" value="La"/>
    <property type="match status" value="1"/>
</dbReference>
<dbReference type="OMA" id="QFERSIY"/>
<dbReference type="SMART" id="SM00715">
    <property type="entry name" value="LA"/>
    <property type="match status" value="1"/>
</dbReference>
<feature type="non-terminal residue" evidence="9">
    <location>
        <position position="411"/>
    </location>
</feature>
<evidence type="ECO:0000259" key="7">
    <source>
        <dbReference type="PROSITE" id="PS50961"/>
    </source>
</evidence>
<evidence type="ECO:0000313" key="9">
    <source>
        <dbReference type="EMBL" id="GAQ77777.1"/>
    </source>
</evidence>
<dbReference type="PANTHER" id="PTHR22792:SF140">
    <property type="entry name" value="ACHILLES, ISOFORM A"/>
    <property type="match status" value="1"/>
</dbReference>
<evidence type="ECO:0000313" key="10">
    <source>
        <dbReference type="Proteomes" id="UP000054558"/>
    </source>
</evidence>
<dbReference type="InterPro" id="IPR036388">
    <property type="entry name" value="WH-like_DNA-bd_sf"/>
</dbReference>
<dbReference type="InterPro" id="IPR012677">
    <property type="entry name" value="Nucleotide-bd_a/b_plait_sf"/>
</dbReference>
<feature type="region of interest" description="Disordered" evidence="5">
    <location>
        <begin position="361"/>
        <end position="411"/>
    </location>
</feature>
<keyword evidence="3" id="KW-0539">Nucleus</keyword>
<dbReference type="InterPro" id="IPR014886">
    <property type="entry name" value="La_xRRM"/>
</dbReference>
<keyword evidence="2 4" id="KW-0694">RNA-binding</keyword>
<dbReference type="OrthoDB" id="439993at2759"/>
<feature type="compositionally biased region" description="Gly residues" evidence="5">
    <location>
        <begin position="370"/>
        <end position="405"/>
    </location>
</feature>
<dbReference type="EMBL" id="DF236952">
    <property type="protein sequence ID" value="GAQ77777.1"/>
    <property type="molecule type" value="Genomic_DNA"/>
</dbReference>
<dbReference type="GO" id="GO:0005634">
    <property type="term" value="C:nucleus"/>
    <property type="evidence" value="ECO:0000318"/>
    <property type="project" value="GO_Central"/>
</dbReference>
<dbReference type="CDD" id="cd12291">
    <property type="entry name" value="RRM1_La"/>
    <property type="match status" value="1"/>
</dbReference>
<dbReference type="PROSITE" id="PS50102">
    <property type="entry name" value="RRM"/>
    <property type="match status" value="1"/>
</dbReference>
<protein>
    <submittedName>
        <fullName evidence="9">Lupus La protein</fullName>
    </submittedName>
</protein>
<dbReference type="GO" id="GO:0006396">
    <property type="term" value="P:RNA processing"/>
    <property type="evidence" value="ECO:0007669"/>
    <property type="project" value="InterPro"/>
</dbReference>
<feature type="compositionally biased region" description="Basic and acidic residues" evidence="5">
    <location>
        <begin position="238"/>
        <end position="250"/>
    </location>
</feature>
<dbReference type="InterPro" id="IPR000504">
    <property type="entry name" value="RRM_dom"/>
</dbReference>
<dbReference type="PANTHER" id="PTHR22792">
    <property type="entry name" value="LUPUS LA PROTEIN-RELATED"/>
    <property type="match status" value="1"/>
</dbReference>
<dbReference type="SMART" id="SM00360">
    <property type="entry name" value="RRM"/>
    <property type="match status" value="1"/>
</dbReference>
<sequence>MAGLDEGVAAKVLKQIEFYFSESNLPRDNFLRTKVEEGDGYVDLELLCSFKRMREHLGIKTADTPISKDLLNSIAELLRSKSTELEVDEAGTRVKRKNPISEEAAKTFDARSIHATPFPWNISLEEVHDFFAGHAQVKSVRLRMKAGTKLFSGSVFVELATEDEAKGLLDKDLEFQGAKIRVQPKLKWIEENREQFEADQQQRQARQKKEEAQEAEEEDIEYDKGLIVSFEIKDLTKTEEKAGASDEGDKAGPSGAAGGDGDEEKFEEEKEEEEGPRIQREDVSKAVEGLGVVKFIDYLRGNPGGFVRFESPDGAQATVKASEAADEGGLKLADGDRYMAVFKLLEGDDEKGYWVRLRQGQRSYRESRGGGRGGRGGNRGRGGRGAAGGEGAGEEGGGRGGGEGTAGKWSR</sequence>
<dbReference type="InterPro" id="IPR002344">
    <property type="entry name" value="Lupus_La"/>
</dbReference>
<accession>A0A1Y1HMK2</accession>
<dbReference type="InterPro" id="IPR045180">
    <property type="entry name" value="La_dom_prot"/>
</dbReference>
<dbReference type="SUPFAM" id="SSF46785">
    <property type="entry name" value="Winged helix' DNA-binding domain"/>
    <property type="match status" value="1"/>
</dbReference>
<evidence type="ECO:0000256" key="3">
    <source>
        <dbReference type="ARBA" id="ARBA00023242"/>
    </source>
</evidence>
<dbReference type="GO" id="GO:1990904">
    <property type="term" value="C:ribonucleoprotein complex"/>
    <property type="evidence" value="ECO:0007669"/>
    <property type="project" value="UniProtKB-UniRule"/>
</dbReference>
<dbReference type="Gene3D" id="3.30.70.330">
    <property type="match status" value="2"/>
</dbReference>
<reference evidence="9 10" key="1">
    <citation type="journal article" date="2014" name="Nat. Commun.">
        <title>Klebsormidium flaccidum genome reveals primary factors for plant terrestrial adaptation.</title>
        <authorList>
            <person name="Hori K."/>
            <person name="Maruyama F."/>
            <person name="Fujisawa T."/>
            <person name="Togashi T."/>
            <person name="Yamamoto N."/>
            <person name="Seo M."/>
            <person name="Sato S."/>
            <person name="Yamada T."/>
            <person name="Mori H."/>
            <person name="Tajima N."/>
            <person name="Moriyama T."/>
            <person name="Ikeuchi M."/>
            <person name="Watanabe M."/>
            <person name="Wada H."/>
            <person name="Kobayashi K."/>
            <person name="Saito M."/>
            <person name="Masuda T."/>
            <person name="Sasaki-Sekimoto Y."/>
            <person name="Mashiguchi K."/>
            <person name="Awai K."/>
            <person name="Shimojima M."/>
            <person name="Masuda S."/>
            <person name="Iwai M."/>
            <person name="Nobusawa T."/>
            <person name="Narise T."/>
            <person name="Kondo S."/>
            <person name="Saito H."/>
            <person name="Sato R."/>
            <person name="Murakawa M."/>
            <person name="Ihara Y."/>
            <person name="Oshima-Yamada Y."/>
            <person name="Ohtaka K."/>
            <person name="Satoh M."/>
            <person name="Sonobe K."/>
            <person name="Ishii M."/>
            <person name="Ohtani R."/>
            <person name="Kanamori-Sato M."/>
            <person name="Honoki R."/>
            <person name="Miyazaki D."/>
            <person name="Mochizuki H."/>
            <person name="Umetsu J."/>
            <person name="Higashi K."/>
            <person name="Shibata D."/>
            <person name="Kamiya Y."/>
            <person name="Sato N."/>
            <person name="Nakamura Y."/>
            <person name="Tabata S."/>
            <person name="Ida S."/>
            <person name="Kurokawa K."/>
            <person name="Ohta H."/>
        </authorList>
    </citation>
    <scope>NUCLEOTIDE SEQUENCE [LARGE SCALE GENOMIC DNA]</scope>
    <source>
        <strain evidence="9 10">NIES-2285</strain>
    </source>
</reference>
<evidence type="ECO:0000256" key="2">
    <source>
        <dbReference type="ARBA" id="ARBA00022884"/>
    </source>
</evidence>
<dbReference type="PROSITE" id="PS51939">
    <property type="entry name" value="XRRM"/>
    <property type="match status" value="1"/>
</dbReference>
<feature type="region of interest" description="Disordered" evidence="5">
    <location>
        <begin position="238"/>
        <end position="283"/>
    </location>
</feature>
<dbReference type="Gene3D" id="1.10.10.10">
    <property type="entry name" value="Winged helix-like DNA-binding domain superfamily/Winged helix DNA-binding domain"/>
    <property type="match status" value="1"/>
</dbReference>
<keyword evidence="10" id="KW-1185">Reference proteome</keyword>
<dbReference type="STRING" id="105231.A0A1Y1HMK2"/>
<evidence type="ECO:0000256" key="5">
    <source>
        <dbReference type="SAM" id="MobiDB-lite"/>
    </source>
</evidence>
<feature type="region of interest" description="Disordered" evidence="5">
    <location>
        <begin position="197"/>
        <end position="219"/>
    </location>
</feature>
<dbReference type="Proteomes" id="UP000054558">
    <property type="component" value="Unassembled WGS sequence"/>
</dbReference>
<dbReference type="GO" id="GO:0003729">
    <property type="term" value="F:mRNA binding"/>
    <property type="evidence" value="ECO:0000318"/>
    <property type="project" value="GO_Central"/>
</dbReference>
<comment type="subcellular location">
    <subcellularLocation>
        <location evidence="1">Nucleus</location>
    </subcellularLocation>
</comment>
<evidence type="ECO:0000256" key="4">
    <source>
        <dbReference type="PROSITE-ProRule" id="PRU00332"/>
    </source>
</evidence>
<dbReference type="PROSITE" id="PS50961">
    <property type="entry name" value="HTH_LA"/>
    <property type="match status" value="1"/>
</dbReference>
<gene>
    <name evidence="9" type="ORF">KFL_000030530</name>
</gene>
<evidence type="ECO:0000259" key="8">
    <source>
        <dbReference type="PROSITE" id="PS51939"/>
    </source>
</evidence>
<proteinExistence type="predicted"/>
<dbReference type="PRINTS" id="PR00302">
    <property type="entry name" value="LUPUSLA"/>
</dbReference>
<evidence type="ECO:0000259" key="6">
    <source>
        <dbReference type="PROSITE" id="PS50102"/>
    </source>
</evidence>
<dbReference type="SUPFAM" id="SSF54928">
    <property type="entry name" value="RNA-binding domain, RBD"/>
    <property type="match status" value="2"/>
</dbReference>
<feature type="compositionally biased region" description="Acidic residues" evidence="5">
    <location>
        <begin position="260"/>
        <end position="274"/>
    </location>
</feature>
<dbReference type="InterPro" id="IPR036390">
    <property type="entry name" value="WH_DNA-bd_sf"/>
</dbReference>
<dbReference type="AlphaFoldDB" id="A0A1Y1HMK2"/>
<organism evidence="9 10">
    <name type="scientific">Klebsormidium nitens</name>
    <name type="common">Green alga</name>
    <name type="synonym">Ulothrix nitens</name>
    <dbReference type="NCBI Taxonomy" id="105231"/>
    <lineage>
        <taxon>Eukaryota</taxon>
        <taxon>Viridiplantae</taxon>
        <taxon>Streptophyta</taxon>
        <taxon>Klebsormidiophyceae</taxon>
        <taxon>Klebsormidiales</taxon>
        <taxon>Klebsormidiaceae</taxon>
        <taxon>Klebsormidium</taxon>
    </lineage>
</organism>
<feature type="domain" description="XRRM" evidence="8">
    <location>
        <begin position="262"/>
        <end position="386"/>
    </location>
</feature>
<dbReference type="InterPro" id="IPR006630">
    <property type="entry name" value="La_HTH"/>
</dbReference>
<dbReference type="Pfam" id="PF08777">
    <property type="entry name" value="RRM_3"/>
    <property type="match status" value="1"/>
</dbReference>
<dbReference type="InterPro" id="IPR035979">
    <property type="entry name" value="RBD_domain_sf"/>
</dbReference>
<name>A0A1Y1HMK2_KLENI</name>
<dbReference type="Pfam" id="PF00076">
    <property type="entry name" value="RRM_1"/>
    <property type="match status" value="1"/>
</dbReference>
<feature type="domain" description="RRM" evidence="6">
    <location>
        <begin position="111"/>
        <end position="187"/>
    </location>
</feature>
<evidence type="ECO:0000256" key="1">
    <source>
        <dbReference type="ARBA" id="ARBA00004123"/>
    </source>
</evidence>